<sequence>MALDGNAAWRQQNQIYHNIVIDRDHLVFCSVDNGHQNYKDFIRKFTFQVPEEKKSSFGGGFDVDGRHQKGEQCPARCCPSLRR</sequence>
<dbReference type="EMBL" id="MTYJ01000021">
    <property type="protein sequence ID" value="OQV21695.1"/>
    <property type="molecule type" value="Genomic_DNA"/>
</dbReference>
<dbReference type="AlphaFoldDB" id="A0A1W0X2L0"/>
<reference evidence="2" key="1">
    <citation type="submission" date="2017-01" db="EMBL/GenBank/DDBJ databases">
        <title>Comparative genomics of anhydrobiosis in the tardigrade Hypsibius dujardini.</title>
        <authorList>
            <person name="Yoshida Y."/>
            <person name="Koutsovoulos G."/>
            <person name="Laetsch D."/>
            <person name="Stevens L."/>
            <person name="Kumar S."/>
            <person name="Horikawa D."/>
            <person name="Ishino K."/>
            <person name="Komine S."/>
            <person name="Tomita M."/>
            <person name="Blaxter M."/>
            <person name="Arakawa K."/>
        </authorList>
    </citation>
    <scope>NUCLEOTIDE SEQUENCE [LARGE SCALE GENOMIC DNA]</scope>
    <source>
        <strain evidence="2">Z151</strain>
    </source>
</reference>
<protein>
    <submittedName>
        <fullName evidence="1">Uncharacterized protein</fullName>
    </submittedName>
</protein>
<dbReference type="Proteomes" id="UP000192578">
    <property type="component" value="Unassembled WGS sequence"/>
</dbReference>
<keyword evidence="2" id="KW-1185">Reference proteome</keyword>
<gene>
    <name evidence="1" type="ORF">BV898_04274</name>
</gene>
<organism evidence="1 2">
    <name type="scientific">Hypsibius exemplaris</name>
    <name type="common">Freshwater tardigrade</name>
    <dbReference type="NCBI Taxonomy" id="2072580"/>
    <lineage>
        <taxon>Eukaryota</taxon>
        <taxon>Metazoa</taxon>
        <taxon>Ecdysozoa</taxon>
        <taxon>Tardigrada</taxon>
        <taxon>Eutardigrada</taxon>
        <taxon>Parachela</taxon>
        <taxon>Hypsibioidea</taxon>
        <taxon>Hypsibiidae</taxon>
        <taxon>Hypsibius</taxon>
    </lineage>
</organism>
<comment type="caution">
    <text evidence="1">The sequence shown here is derived from an EMBL/GenBank/DDBJ whole genome shotgun (WGS) entry which is preliminary data.</text>
</comment>
<proteinExistence type="predicted"/>
<accession>A0A1W0X2L0</accession>
<evidence type="ECO:0000313" key="1">
    <source>
        <dbReference type="EMBL" id="OQV21695.1"/>
    </source>
</evidence>
<name>A0A1W0X2L0_HYPEX</name>
<evidence type="ECO:0000313" key="2">
    <source>
        <dbReference type="Proteomes" id="UP000192578"/>
    </source>
</evidence>